<dbReference type="EMBL" id="CP048222">
    <property type="protein sequence ID" value="QHT66346.1"/>
    <property type="molecule type" value="Genomic_DNA"/>
</dbReference>
<reference evidence="2 3" key="1">
    <citation type="submission" date="2020-01" db="EMBL/GenBank/DDBJ databases">
        <authorList>
            <person name="Kim M.K."/>
        </authorList>
    </citation>
    <scope>NUCLEOTIDE SEQUENCE [LARGE SCALE GENOMIC DNA]</scope>
    <source>
        <strain evidence="2 3">172606-1</strain>
    </source>
</reference>
<evidence type="ECO:0000313" key="2">
    <source>
        <dbReference type="EMBL" id="QHT66346.1"/>
    </source>
</evidence>
<dbReference type="KEGG" id="rhoz:GXP67_06580"/>
<keyword evidence="3" id="KW-1185">Reference proteome</keyword>
<proteinExistence type="predicted"/>
<organism evidence="2 3">
    <name type="scientific">Rhodocytophaga rosea</name>
    <dbReference type="NCBI Taxonomy" id="2704465"/>
    <lineage>
        <taxon>Bacteria</taxon>
        <taxon>Pseudomonadati</taxon>
        <taxon>Bacteroidota</taxon>
        <taxon>Cytophagia</taxon>
        <taxon>Cytophagales</taxon>
        <taxon>Rhodocytophagaceae</taxon>
        <taxon>Rhodocytophaga</taxon>
    </lineage>
</organism>
<dbReference type="InterPro" id="IPR049293">
    <property type="entry name" value="DUF6843"/>
</dbReference>
<evidence type="ECO:0000313" key="3">
    <source>
        <dbReference type="Proteomes" id="UP000480178"/>
    </source>
</evidence>
<gene>
    <name evidence="2" type="ORF">GXP67_06580</name>
</gene>
<evidence type="ECO:0000259" key="1">
    <source>
        <dbReference type="Pfam" id="PF20862"/>
    </source>
</evidence>
<accession>A0A6C0GEE9</accession>
<feature type="domain" description="DUF6843" evidence="1">
    <location>
        <begin position="8"/>
        <end position="78"/>
    </location>
</feature>
<dbReference type="Pfam" id="PF20862">
    <property type="entry name" value="DUF6843"/>
    <property type="match status" value="1"/>
</dbReference>
<name>A0A6C0GEE9_9BACT</name>
<dbReference type="Proteomes" id="UP000480178">
    <property type="component" value="Chromosome"/>
</dbReference>
<dbReference type="AlphaFoldDB" id="A0A6C0GEE9"/>
<protein>
    <recommendedName>
        <fullName evidence="1">DUF6843 domain-containing protein</fullName>
    </recommendedName>
</protein>
<dbReference type="RefSeq" id="WP_162442406.1">
    <property type="nucleotide sequence ID" value="NZ_CP048222.1"/>
</dbReference>
<sequence>MYIFNRAEPEAILIPKGYEGEVIIIFDQKEGAPIKYEGKERIYEIPDNGVLVTQFAWTTGFTDRKFYYVSQRERENIEMVRSDYKVEQDGEHREKVGVLDKRPFYYGCSEDGKDCVFHADRFIVSRRKNFEQYSVEDKLNQVIEARFE</sequence>